<dbReference type="InterPro" id="IPR051201">
    <property type="entry name" value="Chloro_Bact_Ser_Proteases"/>
</dbReference>
<sequence length="275" mass="30001">MLELFKDVLPGKWYYSLIERMLKKKAVSGYPDNTFKPEELIKRAEVLSFIEKAQTHEYELIPPLLPSVVTVRAKLKDGRTSLGSGIVLDKDGYIATNCHVVLDGLDPSQEINVILDSLPANINAKVLYGDLGQDIAILKIAADSGLLMPVEFPDEPVKLLDKVFCIGNPLGFTDTVSAGIVSCSKRVIGGNEWIQTDAAINPGNSGGGAFNVKGQFIGLPTFIIVWADEQKTIPVSNIGFISPYYKVAHVYQQAKSGKVAFAGEQVREIVFANLF</sequence>
<evidence type="ECO:0000256" key="1">
    <source>
        <dbReference type="ARBA" id="ARBA00022670"/>
    </source>
</evidence>
<accession>A0A7G6E417</accession>
<dbReference type="Proteomes" id="UP000515847">
    <property type="component" value="Chromosome"/>
</dbReference>
<dbReference type="AlphaFoldDB" id="A0A7G6E417"/>
<keyword evidence="6" id="KW-1185">Reference proteome</keyword>
<dbReference type="PANTHER" id="PTHR43343">
    <property type="entry name" value="PEPTIDASE S12"/>
    <property type="match status" value="1"/>
</dbReference>
<protein>
    <submittedName>
        <fullName evidence="5">Trypsin-like serine protease</fullName>
    </submittedName>
</protein>
<dbReference type="PROSITE" id="PS51272">
    <property type="entry name" value="SLH"/>
    <property type="match status" value="1"/>
</dbReference>
<gene>
    <name evidence="5" type="ORF">BR63_11170</name>
</gene>
<feature type="domain" description="SLH" evidence="4">
    <location>
        <begin position="1"/>
        <end position="64"/>
    </location>
</feature>
<dbReference type="KEGG" id="tfr:BR63_11170"/>
<proteinExistence type="predicted"/>
<evidence type="ECO:0000256" key="3">
    <source>
        <dbReference type="ARBA" id="ARBA00022801"/>
    </source>
</evidence>
<dbReference type="SUPFAM" id="SSF50494">
    <property type="entry name" value="Trypsin-like serine proteases"/>
    <property type="match status" value="1"/>
</dbReference>
<dbReference type="InterPro" id="IPR009003">
    <property type="entry name" value="Peptidase_S1_PA"/>
</dbReference>
<dbReference type="EMBL" id="CP045798">
    <property type="protein sequence ID" value="QNB46821.1"/>
    <property type="molecule type" value="Genomic_DNA"/>
</dbReference>
<dbReference type="Gene3D" id="2.40.10.120">
    <property type="match status" value="1"/>
</dbReference>
<dbReference type="PRINTS" id="PR00834">
    <property type="entry name" value="PROTEASES2C"/>
</dbReference>
<keyword evidence="3" id="KW-0378">Hydrolase</keyword>
<evidence type="ECO:0000313" key="5">
    <source>
        <dbReference type="EMBL" id="QNB46821.1"/>
    </source>
</evidence>
<dbReference type="Pfam" id="PF13365">
    <property type="entry name" value="Trypsin_2"/>
    <property type="match status" value="1"/>
</dbReference>
<evidence type="ECO:0000259" key="4">
    <source>
        <dbReference type="PROSITE" id="PS51272"/>
    </source>
</evidence>
<organism evidence="5 6">
    <name type="scientific">Thermanaerosceptrum fracticalcis</name>
    <dbReference type="NCBI Taxonomy" id="1712410"/>
    <lineage>
        <taxon>Bacteria</taxon>
        <taxon>Bacillati</taxon>
        <taxon>Bacillota</taxon>
        <taxon>Clostridia</taxon>
        <taxon>Eubacteriales</taxon>
        <taxon>Peptococcaceae</taxon>
        <taxon>Thermanaerosceptrum</taxon>
    </lineage>
</organism>
<dbReference type="Pfam" id="PF00395">
    <property type="entry name" value="SLH"/>
    <property type="match status" value="1"/>
</dbReference>
<dbReference type="GO" id="GO:0004252">
    <property type="term" value="F:serine-type endopeptidase activity"/>
    <property type="evidence" value="ECO:0007669"/>
    <property type="project" value="InterPro"/>
</dbReference>
<dbReference type="PANTHER" id="PTHR43343:SF3">
    <property type="entry name" value="PROTEASE DO-LIKE 8, CHLOROPLASTIC"/>
    <property type="match status" value="1"/>
</dbReference>
<evidence type="ECO:0000313" key="6">
    <source>
        <dbReference type="Proteomes" id="UP000515847"/>
    </source>
</evidence>
<dbReference type="InterPro" id="IPR001940">
    <property type="entry name" value="Peptidase_S1C"/>
</dbReference>
<name>A0A7G6E417_THEFR</name>
<keyword evidence="2" id="KW-0677">Repeat</keyword>
<reference evidence="5 6" key="1">
    <citation type="journal article" date="2019" name="Front. Microbiol.">
        <title>Thermoanaerosceptrum fracticalcis gen. nov. sp. nov., a Novel Fumarate-Fermenting Microorganism From a Deep Fractured Carbonate Aquifer of the US Great Basin.</title>
        <authorList>
            <person name="Hamilton-Brehm S.D."/>
            <person name="Stewart L.E."/>
            <person name="Zavarin M."/>
            <person name="Caldwell M."/>
            <person name="Lawson P.A."/>
            <person name="Onstott T.C."/>
            <person name="Grzymski J."/>
            <person name="Neveux I."/>
            <person name="Lollar B.S."/>
            <person name="Russell C.E."/>
            <person name="Moser D.P."/>
        </authorList>
    </citation>
    <scope>NUCLEOTIDE SEQUENCE [LARGE SCALE GENOMIC DNA]</scope>
    <source>
        <strain evidence="5 6">DRI-13</strain>
    </source>
</reference>
<dbReference type="GO" id="GO:0006508">
    <property type="term" value="P:proteolysis"/>
    <property type="evidence" value="ECO:0007669"/>
    <property type="project" value="UniProtKB-KW"/>
</dbReference>
<dbReference type="InterPro" id="IPR001119">
    <property type="entry name" value="SLH_dom"/>
</dbReference>
<keyword evidence="1 5" id="KW-0645">Protease</keyword>
<evidence type="ECO:0000256" key="2">
    <source>
        <dbReference type="ARBA" id="ARBA00022737"/>
    </source>
</evidence>